<name>A0A4Y2UQF2_ARAVE</name>
<keyword evidence="2" id="KW-1185">Reference proteome</keyword>
<gene>
    <name evidence="1" type="ORF">AVEN_216723_1</name>
</gene>
<organism evidence="1 2">
    <name type="scientific">Araneus ventricosus</name>
    <name type="common">Orbweaver spider</name>
    <name type="synonym">Epeira ventricosa</name>
    <dbReference type="NCBI Taxonomy" id="182803"/>
    <lineage>
        <taxon>Eukaryota</taxon>
        <taxon>Metazoa</taxon>
        <taxon>Ecdysozoa</taxon>
        <taxon>Arthropoda</taxon>
        <taxon>Chelicerata</taxon>
        <taxon>Arachnida</taxon>
        <taxon>Araneae</taxon>
        <taxon>Araneomorphae</taxon>
        <taxon>Entelegynae</taxon>
        <taxon>Araneoidea</taxon>
        <taxon>Araneidae</taxon>
        <taxon>Araneus</taxon>
    </lineage>
</organism>
<proteinExistence type="predicted"/>
<comment type="caution">
    <text evidence="1">The sequence shown here is derived from an EMBL/GenBank/DDBJ whole genome shotgun (WGS) entry which is preliminary data.</text>
</comment>
<reference evidence="1 2" key="1">
    <citation type="journal article" date="2019" name="Sci. Rep.">
        <title>Orb-weaving spider Araneus ventricosus genome elucidates the spidroin gene catalogue.</title>
        <authorList>
            <person name="Kono N."/>
            <person name="Nakamura H."/>
            <person name="Ohtoshi R."/>
            <person name="Moran D.A.P."/>
            <person name="Shinohara A."/>
            <person name="Yoshida Y."/>
            <person name="Fujiwara M."/>
            <person name="Mori M."/>
            <person name="Tomita M."/>
            <person name="Arakawa K."/>
        </authorList>
    </citation>
    <scope>NUCLEOTIDE SEQUENCE [LARGE SCALE GENOMIC DNA]</scope>
</reference>
<accession>A0A4Y2UQF2</accession>
<evidence type="ECO:0000313" key="2">
    <source>
        <dbReference type="Proteomes" id="UP000499080"/>
    </source>
</evidence>
<sequence>MHVTSLRKISRQRSDVIDVSRKYRECHACAGWYSLSNNLNTKFRVLSQKMLRDFNPANQMVKALINGKVGSFAIGRNERTAFPKLNIHG</sequence>
<protein>
    <submittedName>
        <fullName evidence="1">Uncharacterized protein</fullName>
    </submittedName>
</protein>
<evidence type="ECO:0000313" key="1">
    <source>
        <dbReference type="EMBL" id="GBO14334.1"/>
    </source>
</evidence>
<dbReference type="Proteomes" id="UP000499080">
    <property type="component" value="Unassembled WGS sequence"/>
</dbReference>
<dbReference type="AlphaFoldDB" id="A0A4Y2UQF2"/>
<dbReference type="EMBL" id="BGPR01038479">
    <property type="protein sequence ID" value="GBO14334.1"/>
    <property type="molecule type" value="Genomic_DNA"/>
</dbReference>